<sequence length="131" mass="14827">MGKRCEQMEEEVTRTTVSGTRTSGRQSAVSASVDDPPAWLAPRDGVDGSEMREKEWTIGGDKRKKPINTYYSRVERKARSRWAACLGGRTRRPDPGSSAPRRRSVLGAEKTRKRYKIGRRQKVSSQHFFGL</sequence>
<organism evidence="2 3">
    <name type="scientific">Protopolystoma xenopodis</name>
    <dbReference type="NCBI Taxonomy" id="117903"/>
    <lineage>
        <taxon>Eukaryota</taxon>
        <taxon>Metazoa</taxon>
        <taxon>Spiralia</taxon>
        <taxon>Lophotrochozoa</taxon>
        <taxon>Platyhelminthes</taxon>
        <taxon>Monogenea</taxon>
        <taxon>Polyopisthocotylea</taxon>
        <taxon>Polystomatidea</taxon>
        <taxon>Polystomatidae</taxon>
        <taxon>Protopolystoma</taxon>
    </lineage>
</organism>
<proteinExistence type="predicted"/>
<feature type="compositionally biased region" description="Low complexity" evidence="1">
    <location>
        <begin position="14"/>
        <end position="25"/>
    </location>
</feature>
<evidence type="ECO:0000313" key="2">
    <source>
        <dbReference type="EMBL" id="VEL20094.1"/>
    </source>
</evidence>
<dbReference type="Proteomes" id="UP000784294">
    <property type="component" value="Unassembled WGS sequence"/>
</dbReference>
<feature type="region of interest" description="Disordered" evidence="1">
    <location>
        <begin position="1"/>
        <end position="62"/>
    </location>
</feature>
<accession>A0A3S5AC54</accession>
<feature type="compositionally biased region" description="Basic and acidic residues" evidence="1">
    <location>
        <begin position="1"/>
        <end position="13"/>
    </location>
</feature>
<evidence type="ECO:0000313" key="3">
    <source>
        <dbReference type="Proteomes" id="UP000784294"/>
    </source>
</evidence>
<evidence type="ECO:0000256" key="1">
    <source>
        <dbReference type="SAM" id="MobiDB-lite"/>
    </source>
</evidence>
<dbReference type="AlphaFoldDB" id="A0A3S5AC54"/>
<comment type="caution">
    <text evidence="2">The sequence shown here is derived from an EMBL/GenBank/DDBJ whole genome shotgun (WGS) entry which is preliminary data.</text>
</comment>
<feature type="compositionally biased region" description="Basic and acidic residues" evidence="1">
    <location>
        <begin position="44"/>
        <end position="56"/>
    </location>
</feature>
<feature type="compositionally biased region" description="Basic residues" evidence="1">
    <location>
        <begin position="111"/>
        <end position="122"/>
    </location>
</feature>
<protein>
    <submittedName>
        <fullName evidence="2">Uncharacterized protein</fullName>
    </submittedName>
</protein>
<gene>
    <name evidence="2" type="ORF">PXEA_LOCUS13534</name>
</gene>
<dbReference type="EMBL" id="CAAALY010044690">
    <property type="protein sequence ID" value="VEL20094.1"/>
    <property type="molecule type" value="Genomic_DNA"/>
</dbReference>
<reference evidence="2" key="1">
    <citation type="submission" date="2018-11" db="EMBL/GenBank/DDBJ databases">
        <authorList>
            <consortium name="Pathogen Informatics"/>
        </authorList>
    </citation>
    <scope>NUCLEOTIDE SEQUENCE</scope>
</reference>
<keyword evidence="3" id="KW-1185">Reference proteome</keyword>
<feature type="region of interest" description="Disordered" evidence="1">
    <location>
        <begin position="85"/>
        <end position="131"/>
    </location>
</feature>
<name>A0A3S5AC54_9PLAT</name>